<evidence type="ECO:0000259" key="1">
    <source>
        <dbReference type="Pfam" id="PF01314"/>
    </source>
</evidence>
<dbReference type="GO" id="GO:0051536">
    <property type="term" value="F:iron-sulfur cluster binding"/>
    <property type="evidence" value="ECO:0007669"/>
    <property type="project" value="InterPro"/>
</dbReference>
<dbReference type="InterPro" id="IPR013985">
    <property type="entry name" value="Ald_Fedxn_OxRdtase_dom3"/>
</dbReference>
<feature type="non-terminal residue" evidence="2">
    <location>
        <position position="1"/>
    </location>
</feature>
<dbReference type="Pfam" id="PF01314">
    <property type="entry name" value="AFOR_C"/>
    <property type="match status" value="1"/>
</dbReference>
<accession>X1NMC1</accession>
<dbReference type="AlphaFoldDB" id="X1NMC1"/>
<dbReference type="Gene3D" id="1.10.599.10">
    <property type="entry name" value="Aldehyde Ferredoxin Oxidoreductase Protein, subunit A, domain 3"/>
    <property type="match status" value="1"/>
</dbReference>
<dbReference type="InterPro" id="IPR001203">
    <property type="entry name" value="OxRdtase_Ald_Fedxn_C"/>
</dbReference>
<organism evidence="2">
    <name type="scientific">marine sediment metagenome</name>
    <dbReference type="NCBI Taxonomy" id="412755"/>
    <lineage>
        <taxon>unclassified sequences</taxon>
        <taxon>metagenomes</taxon>
        <taxon>ecological metagenomes</taxon>
    </lineage>
</organism>
<reference evidence="2" key="1">
    <citation type="journal article" date="2014" name="Front. Microbiol.">
        <title>High frequency of phylogenetically diverse reductive dehalogenase-homologous genes in deep subseafloor sedimentary metagenomes.</title>
        <authorList>
            <person name="Kawai M."/>
            <person name="Futagami T."/>
            <person name="Toyoda A."/>
            <person name="Takaki Y."/>
            <person name="Nishi S."/>
            <person name="Hori S."/>
            <person name="Arai W."/>
            <person name="Tsubouchi T."/>
            <person name="Morono Y."/>
            <person name="Uchiyama I."/>
            <person name="Ito T."/>
            <person name="Fujiyama A."/>
            <person name="Inagaki F."/>
            <person name="Takami H."/>
        </authorList>
    </citation>
    <scope>NUCLEOTIDE SEQUENCE</scope>
    <source>
        <strain evidence="2">Expedition CK06-06</strain>
    </source>
</reference>
<proteinExistence type="predicted"/>
<name>X1NMC1_9ZZZZ</name>
<dbReference type="InterPro" id="IPR036021">
    <property type="entry name" value="Tungsten_al_ferr_oxy-like_C"/>
</dbReference>
<dbReference type="EMBL" id="BARV01026795">
    <property type="protein sequence ID" value="GAI44753.1"/>
    <property type="molecule type" value="Genomic_DNA"/>
</dbReference>
<dbReference type="GO" id="GO:0016625">
    <property type="term" value="F:oxidoreductase activity, acting on the aldehyde or oxo group of donors, iron-sulfur protein as acceptor"/>
    <property type="evidence" value="ECO:0007669"/>
    <property type="project" value="InterPro"/>
</dbReference>
<sequence>IEAKLLDEYYKFKGWNNEGIPTKETLDELGLDYVSEDLEQRGIYKEKKVKVAKRDSKKEKSQGRLEYR</sequence>
<gene>
    <name evidence="2" type="ORF">S06H3_43226</name>
</gene>
<comment type="caution">
    <text evidence="2">The sequence shown here is derived from an EMBL/GenBank/DDBJ whole genome shotgun (WGS) entry which is preliminary data.</text>
</comment>
<dbReference type="GO" id="GO:0009055">
    <property type="term" value="F:electron transfer activity"/>
    <property type="evidence" value="ECO:0007669"/>
    <property type="project" value="InterPro"/>
</dbReference>
<dbReference type="SUPFAM" id="SSF48310">
    <property type="entry name" value="Aldehyde ferredoxin oxidoreductase, C-terminal domains"/>
    <property type="match status" value="1"/>
</dbReference>
<feature type="domain" description="Aldehyde ferredoxin oxidoreductase C-terminal" evidence="1">
    <location>
        <begin position="4"/>
        <end position="31"/>
    </location>
</feature>
<evidence type="ECO:0000313" key="2">
    <source>
        <dbReference type="EMBL" id="GAI44753.1"/>
    </source>
</evidence>
<protein>
    <recommendedName>
        <fullName evidence="1">Aldehyde ferredoxin oxidoreductase C-terminal domain-containing protein</fullName>
    </recommendedName>
</protein>